<comment type="caution">
    <text evidence="1">The sequence shown here is derived from an EMBL/GenBank/DDBJ whole genome shotgun (WGS) entry which is preliminary data.</text>
</comment>
<evidence type="ECO:0000313" key="1">
    <source>
        <dbReference type="EMBL" id="TLC98206.1"/>
    </source>
</evidence>
<evidence type="ECO:0000313" key="2">
    <source>
        <dbReference type="Proteomes" id="UP000306509"/>
    </source>
</evidence>
<proteinExistence type="predicted"/>
<sequence>MRKVSGKLRCAAIKLAEHYNCSVDYLLGVSDVKRKFGE</sequence>
<dbReference type="Proteomes" id="UP000306509">
    <property type="component" value="Unassembled WGS sequence"/>
</dbReference>
<keyword evidence="2" id="KW-1185">Reference proteome</keyword>
<reference evidence="1 2" key="1">
    <citation type="journal article" date="2019" name="Anaerobe">
        <title>Detection of Robinsoniella peoriensis in multiple bone samples of a trauma patient.</title>
        <authorList>
            <person name="Schrottner P."/>
            <person name="Hartwich K."/>
            <person name="Bunk B."/>
            <person name="Schober I."/>
            <person name="Helbig S."/>
            <person name="Rudolph W.W."/>
            <person name="Gunzer F."/>
        </authorList>
    </citation>
    <scope>NUCLEOTIDE SEQUENCE [LARGE SCALE GENOMIC DNA]</scope>
    <source>
        <strain evidence="1 2">DSM 106044</strain>
    </source>
</reference>
<protein>
    <submittedName>
        <fullName evidence="1">Uncharacterized protein</fullName>
    </submittedName>
</protein>
<dbReference type="AlphaFoldDB" id="A0A4U8Q0Y1"/>
<name>A0A4U8Q0Y1_9FIRM</name>
<accession>A0A4U8Q0Y1</accession>
<organism evidence="1 2">
    <name type="scientific">Robinsoniella peoriensis</name>
    <dbReference type="NCBI Taxonomy" id="180332"/>
    <lineage>
        <taxon>Bacteria</taxon>
        <taxon>Bacillati</taxon>
        <taxon>Bacillota</taxon>
        <taxon>Clostridia</taxon>
        <taxon>Lachnospirales</taxon>
        <taxon>Lachnospiraceae</taxon>
        <taxon>Robinsoniella</taxon>
    </lineage>
</organism>
<gene>
    <name evidence="1" type="ORF">DSM106044_04983</name>
</gene>
<dbReference type="EMBL" id="QGQD01000102">
    <property type="protein sequence ID" value="TLC98206.1"/>
    <property type="molecule type" value="Genomic_DNA"/>
</dbReference>